<dbReference type="STRING" id="1804984.AYM40_10360"/>
<keyword evidence="1" id="KW-1133">Transmembrane helix</keyword>
<organism evidence="2 3">
    <name type="scientific">Paraburkholderia phytofirmans OLGA172</name>
    <dbReference type="NCBI Taxonomy" id="1417228"/>
    <lineage>
        <taxon>Bacteria</taxon>
        <taxon>Pseudomonadati</taxon>
        <taxon>Pseudomonadota</taxon>
        <taxon>Betaproteobacteria</taxon>
        <taxon>Burkholderiales</taxon>
        <taxon>Burkholderiaceae</taxon>
        <taxon>Paraburkholderia</taxon>
    </lineage>
</organism>
<feature type="transmembrane region" description="Helical" evidence="1">
    <location>
        <begin position="32"/>
        <end position="54"/>
    </location>
</feature>
<dbReference type="AlphaFoldDB" id="A0A167VYK4"/>
<accession>A0A167VYK4</accession>
<evidence type="ECO:0000313" key="3">
    <source>
        <dbReference type="Proteomes" id="UP000076852"/>
    </source>
</evidence>
<evidence type="ECO:0000313" key="2">
    <source>
        <dbReference type="EMBL" id="ANB72723.1"/>
    </source>
</evidence>
<dbReference type="EMBL" id="CP014578">
    <property type="protein sequence ID" value="ANB72723.1"/>
    <property type="molecule type" value="Genomic_DNA"/>
</dbReference>
<protein>
    <submittedName>
        <fullName evidence="2">Uncharacterized protein</fullName>
    </submittedName>
</protein>
<dbReference type="KEGG" id="buz:AYM40_10360"/>
<dbReference type="Proteomes" id="UP000076852">
    <property type="component" value="Chromosome 1"/>
</dbReference>
<keyword evidence="3" id="KW-1185">Reference proteome</keyword>
<name>A0A167VYK4_9BURK</name>
<keyword evidence="1" id="KW-0812">Transmembrane</keyword>
<proteinExistence type="predicted"/>
<gene>
    <name evidence="2" type="ORF">AYM40_10360</name>
</gene>
<keyword evidence="1" id="KW-0472">Membrane</keyword>
<reference evidence="2 3" key="1">
    <citation type="journal article" date="2016" name="Gene">
        <title>PacBio SMRT assembly of a complex multi-replicon genome reveals chlorocatechol degradative operon in a region of genome plasticity.</title>
        <authorList>
            <person name="Ricker N."/>
            <person name="Shen S.Y."/>
            <person name="Goordial J."/>
            <person name="Jin S."/>
            <person name="Fulthorpe R.R."/>
        </authorList>
    </citation>
    <scope>NUCLEOTIDE SEQUENCE [LARGE SCALE GENOMIC DNA]</scope>
    <source>
        <strain evidence="2 3">OLGA172</strain>
    </source>
</reference>
<evidence type="ECO:0000256" key="1">
    <source>
        <dbReference type="SAM" id="Phobius"/>
    </source>
</evidence>
<sequence>MAILSPLIINNEPMRAPALPLTTKHGVWPVRVVAFTLFLITGAVNLQAPLYATYARASHMGRHMA</sequence>